<dbReference type="AlphaFoldDB" id="A0A5E5BH64"/>
<dbReference type="EMBL" id="CABPSR010000019">
    <property type="protein sequence ID" value="VVE84627.1"/>
    <property type="molecule type" value="Genomic_DNA"/>
</dbReference>
<gene>
    <name evidence="3" type="ORF">PSP31121_04846</name>
</gene>
<evidence type="ECO:0000313" key="3">
    <source>
        <dbReference type="EMBL" id="VVE84627.1"/>
    </source>
</evidence>
<feature type="domain" description="Transposase IS66 C-terminal" evidence="2">
    <location>
        <begin position="173"/>
        <end position="211"/>
    </location>
</feature>
<dbReference type="InterPro" id="IPR004291">
    <property type="entry name" value="Transposase_IS66_central"/>
</dbReference>
<dbReference type="PANTHER" id="PTHR33678:SF1">
    <property type="entry name" value="BLL1576 PROTEIN"/>
    <property type="match status" value="1"/>
</dbReference>
<dbReference type="Pfam" id="PF13817">
    <property type="entry name" value="DDE_Tnp_IS66_C"/>
    <property type="match status" value="1"/>
</dbReference>
<reference evidence="3 4" key="1">
    <citation type="submission" date="2019-08" db="EMBL/GenBank/DDBJ databases">
        <authorList>
            <person name="Peeters C."/>
        </authorList>
    </citation>
    <scope>NUCLEOTIDE SEQUENCE [LARGE SCALE GENOMIC DNA]</scope>
    <source>
        <strain evidence="3 4">LMG 31121</strain>
    </source>
</reference>
<evidence type="ECO:0000313" key="4">
    <source>
        <dbReference type="Proteomes" id="UP000335538"/>
    </source>
</evidence>
<evidence type="ECO:0000259" key="2">
    <source>
        <dbReference type="Pfam" id="PF13817"/>
    </source>
</evidence>
<evidence type="ECO:0000259" key="1">
    <source>
        <dbReference type="Pfam" id="PF03050"/>
    </source>
</evidence>
<sequence length="218" mass="25192">MRQGAVLMTDGYEPANDIARRYQRVHLGCWVHARRHFVKAEENIPKAARTPKPLATRFIRLIGTLFAAQARTEKWRAKRRQRLRRQYSARGLDVIHALMREQSPDVVPLGLLGKALTHLHAQWPKLVRHVENDSWPLSNNPCENSIRPFCVGRRSWLFSDTVDGANASANLYSLLETCKANDIDPYRYLTWLFQRPPPAQSVDDYDALLPWKMPADLR</sequence>
<organism evidence="3 4">
    <name type="scientific">Pandoraea sputorum</name>
    <dbReference type="NCBI Taxonomy" id="93222"/>
    <lineage>
        <taxon>Bacteria</taxon>
        <taxon>Pseudomonadati</taxon>
        <taxon>Pseudomonadota</taxon>
        <taxon>Betaproteobacteria</taxon>
        <taxon>Burkholderiales</taxon>
        <taxon>Burkholderiaceae</taxon>
        <taxon>Pandoraea</taxon>
    </lineage>
</organism>
<protein>
    <submittedName>
        <fullName evidence="3">Transposase</fullName>
    </submittedName>
</protein>
<dbReference type="InterPro" id="IPR039552">
    <property type="entry name" value="IS66_C"/>
</dbReference>
<dbReference type="Pfam" id="PF03050">
    <property type="entry name" value="DDE_Tnp_IS66"/>
    <property type="match status" value="1"/>
</dbReference>
<name>A0A5E5BH64_9BURK</name>
<dbReference type="PANTHER" id="PTHR33678">
    <property type="entry name" value="BLL1576 PROTEIN"/>
    <property type="match status" value="1"/>
</dbReference>
<dbReference type="InterPro" id="IPR052344">
    <property type="entry name" value="Transposase-related"/>
</dbReference>
<accession>A0A5E5BH64</accession>
<feature type="domain" description="Transposase IS66 central" evidence="1">
    <location>
        <begin position="5"/>
        <end position="166"/>
    </location>
</feature>
<dbReference type="Proteomes" id="UP000335538">
    <property type="component" value="Unassembled WGS sequence"/>
</dbReference>
<proteinExistence type="predicted"/>